<evidence type="ECO:0000256" key="1">
    <source>
        <dbReference type="SAM" id="MobiDB-lite"/>
    </source>
</evidence>
<keyword evidence="3" id="KW-1185">Reference proteome</keyword>
<evidence type="ECO:0000313" key="3">
    <source>
        <dbReference type="Proteomes" id="UP001314170"/>
    </source>
</evidence>
<evidence type="ECO:0000313" key="2">
    <source>
        <dbReference type="EMBL" id="CAK7347226.1"/>
    </source>
</evidence>
<feature type="region of interest" description="Disordered" evidence="1">
    <location>
        <begin position="13"/>
        <end position="33"/>
    </location>
</feature>
<reference evidence="2 3" key="1">
    <citation type="submission" date="2024-01" db="EMBL/GenBank/DDBJ databases">
        <authorList>
            <person name="Waweru B."/>
        </authorList>
    </citation>
    <scope>NUCLEOTIDE SEQUENCE [LARGE SCALE GENOMIC DNA]</scope>
</reference>
<sequence length="110" mass="12498">MLEAYAGMKTDQGRKTNICKGKKGSRKGWDPMFPMNTNNLMLDHSNHDNGEMIRKTEEGKFLRRRSLTYKLIFGGGTSVGHETMEPFGCGFSNKNIHAWKARNNTHSNPH</sequence>
<dbReference type="AlphaFoldDB" id="A0AAV1S7E9"/>
<name>A0AAV1S7E9_9ROSI</name>
<organism evidence="2 3">
    <name type="scientific">Dovyalis caffra</name>
    <dbReference type="NCBI Taxonomy" id="77055"/>
    <lineage>
        <taxon>Eukaryota</taxon>
        <taxon>Viridiplantae</taxon>
        <taxon>Streptophyta</taxon>
        <taxon>Embryophyta</taxon>
        <taxon>Tracheophyta</taxon>
        <taxon>Spermatophyta</taxon>
        <taxon>Magnoliopsida</taxon>
        <taxon>eudicotyledons</taxon>
        <taxon>Gunneridae</taxon>
        <taxon>Pentapetalae</taxon>
        <taxon>rosids</taxon>
        <taxon>fabids</taxon>
        <taxon>Malpighiales</taxon>
        <taxon>Salicaceae</taxon>
        <taxon>Flacourtieae</taxon>
        <taxon>Dovyalis</taxon>
    </lineage>
</organism>
<protein>
    <submittedName>
        <fullName evidence="2">Uncharacterized protein</fullName>
    </submittedName>
</protein>
<comment type="caution">
    <text evidence="2">The sequence shown here is derived from an EMBL/GenBank/DDBJ whole genome shotgun (WGS) entry which is preliminary data.</text>
</comment>
<dbReference type="EMBL" id="CAWUPB010001173">
    <property type="protein sequence ID" value="CAK7347226.1"/>
    <property type="molecule type" value="Genomic_DNA"/>
</dbReference>
<dbReference type="Proteomes" id="UP001314170">
    <property type="component" value="Unassembled WGS sequence"/>
</dbReference>
<proteinExistence type="predicted"/>
<accession>A0AAV1S7E9</accession>
<gene>
    <name evidence="2" type="ORF">DCAF_LOCUS19910</name>
</gene>